<evidence type="ECO:0000313" key="3">
    <source>
        <dbReference type="Proteomes" id="UP000320762"/>
    </source>
</evidence>
<organism evidence="2 3">
    <name type="scientific">Schizophyllum amplum</name>
    <dbReference type="NCBI Taxonomy" id="97359"/>
    <lineage>
        <taxon>Eukaryota</taxon>
        <taxon>Fungi</taxon>
        <taxon>Dikarya</taxon>
        <taxon>Basidiomycota</taxon>
        <taxon>Agaricomycotina</taxon>
        <taxon>Agaricomycetes</taxon>
        <taxon>Agaricomycetidae</taxon>
        <taxon>Agaricales</taxon>
        <taxon>Schizophyllaceae</taxon>
        <taxon>Schizophyllum</taxon>
    </lineage>
</organism>
<reference evidence="2 3" key="1">
    <citation type="journal article" date="2019" name="New Phytol.">
        <title>Comparative genomics reveals unique wood-decay strategies and fruiting body development in the Schizophyllaceae.</title>
        <authorList>
            <person name="Almasi E."/>
            <person name="Sahu N."/>
            <person name="Krizsan K."/>
            <person name="Balint B."/>
            <person name="Kovacs G.M."/>
            <person name="Kiss B."/>
            <person name="Cseklye J."/>
            <person name="Drula E."/>
            <person name="Henrissat B."/>
            <person name="Nagy I."/>
            <person name="Chovatia M."/>
            <person name="Adam C."/>
            <person name="LaButti K."/>
            <person name="Lipzen A."/>
            <person name="Riley R."/>
            <person name="Grigoriev I.V."/>
            <person name="Nagy L.G."/>
        </authorList>
    </citation>
    <scope>NUCLEOTIDE SEQUENCE [LARGE SCALE GENOMIC DNA]</scope>
    <source>
        <strain evidence="2 3">NL-1724</strain>
    </source>
</reference>
<dbReference type="AlphaFoldDB" id="A0A550CYN4"/>
<evidence type="ECO:0000256" key="1">
    <source>
        <dbReference type="SAM" id="MobiDB-lite"/>
    </source>
</evidence>
<dbReference type="EMBL" id="VDMD01000001">
    <property type="protein sequence ID" value="TRM69899.1"/>
    <property type="molecule type" value="Genomic_DNA"/>
</dbReference>
<proteinExistence type="predicted"/>
<accession>A0A550CYN4</accession>
<protein>
    <submittedName>
        <fullName evidence="2">Uncharacterized protein</fullName>
    </submittedName>
</protein>
<name>A0A550CYN4_9AGAR</name>
<sequence length="96" mass="10349">MQILSTGVQGATGVATISQTTGMSFSSSQPLRRNPHYPQPILFHDVDPASTSNQQTSQAIELQIPEDSLCAVKFKQTSCTRRGSGRVPFVARGRVS</sequence>
<evidence type="ECO:0000313" key="2">
    <source>
        <dbReference type="EMBL" id="TRM69899.1"/>
    </source>
</evidence>
<keyword evidence="3" id="KW-1185">Reference proteome</keyword>
<feature type="region of interest" description="Disordered" evidence="1">
    <location>
        <begin position="15"/>
        <end position="57"/>
    </location>
</feature>
<comment type="caution">
    <text evidence="2">The sequence shown here is derived from an EMBL/GenBank/DDBJ whole genome shotgun (WGS) entry which is preliminary data.</text>
</comment>
<dbReference type="Proteomes" id="UP000320762">
    <property type="component" value="Unassembled WGS sequence"/>
</dbReference>
<gene>
    <name evidence="2" type="ORF">BD626DRAFT_20247</name>
</gene>
<feature type="compositionally biased region" description="Polar residues" evidence="1">
    <location>
        <begin position="15"/>
        <end position="31"/>
    </location>
</feature>